<gene>
    <name evidence="1" type="ORF">EPJ71_00475</name>
    <name evidence="2" type="ORF">EPJ76_01755</name>
</gene>
<evidence type="ECO:0000313" key="3">
    <source>
        <dbReference type="Proteomes" id="UP000322327"/>
    </source>
</evidence>
<dbReference type="GO" id="GO:0016740">
    <property type="term" value="F:transferase activity"/>
    <property type="evidence" value="ECO:0007669"/>
    <property type="project" value="UniProtKB-KW"/>
</dbReference>
<organism evidence="2 3">
    <name type="scientific">Brachyspira aalborgi</name>
    <dbReference type="NCBI Taxonomy" id="29522"/>
    <lineage>
        <taxon>Bacteria</taxon>
        <taxon>Pseudomonadati</taxon>
        <taxon>Spirochaetota</taxon>
        <taxon>Spirochaetia</taxon>
        <taxon>Brachyspirales</taxon>
        <taxon>Brachyspiraceae</taxon>
        <taxon>Brachyspira</taxon>
    </lineage>
</organism>
<keyword evidence="4" id="KW-1185">Reference proteome</keyword>
<evidence type="ECO:0000313" key="4">
    <source>
        <dbReference type="Proteomes" id="UP000322659"/>
    </source>
</evidence>
<accession>A0A5C8E9D1</accession>
<evidence type="ECO:0000313" key="2">
    <source>
        <dbReference type="EMBL" id="TXJ58200.1"/>
    </source>
</evidence>
<dbReference type="EMBL" id="SAXZ01000001">
    <property type="protein sequence ID" value="TXJ34376.1"/>
    <property type="molecule type" value="Genomic_DNA"/>
</dbReference>
<keyword evidence="2" id="KW-0808">Transferase</keyword>
<evidence type="ECO:0000313" key="1">
    <source>
        <dbReference type="EMBL" id="TXJ34376.1"/>
    </source>
</evidence>
<name>A0A5C8E9D1_9SPIR</name>
<dbReference type="Proteomes" id="UP000322659">
    <property type="component" value="Unassembled WGS sequence"/>
</dbReference>
<sequence length="198" mass="23756">MEQYIINKLPNILKLNINIKTLKYISYDNSNNEHLTHSKKTAIDFDSVKNLYNIKDNNNIFELQSNDALYIDKNKIHYFIEFKNIQIVKNKHRKIKKELQLKIYDSIFILSDIEYSNGIKYISDIFSFSKNYIIYILVYNSNKNSSLQIHNNLENKSKMLSDKLGLSKFTKFLLKEVYIYDEEEFEREFINKIIRNEP</sequence>
<dbReference type="RefSeq" id="WP_147530260.1">
    <property type="nucleotide sequence ID" value="NZ_SAXZ01000001.1"/>
</dbReference>
<dbReference type="EMBL" id="SAYI01000005">
    <property type="protein sequence ID" value="TXJ58200.1"/>
    <property type="molecule type" value="Genomic_DNA"/>
</dbReference>
<protein>
    <submittedName>
        <fullName evidence="2">Geranyl transferase</fullName>
    </submittedName>
</protein>
<dbReference type="AlphaFoldDB" id="A0A5C8E9D1"/>
<comment type="caution">
    <text evidence="2">The sequence shown here is derived from an EMBL/GenBank/DDBJ whole genome shotgun (WGS) entry which is preliminary data.</text>
</comment>
<dbReference type="Proteomes" id="UP000322327">
    <property type="component" value="Unassembled WGS sequence"/>
</dbReference>
<reference evidence="3 4" key="1">
    <citation type="journal article" date="1992" name="Lakartidningen">
        <title>[Penicillin V and not amoxicillin is the first choice preparation in acute otitis].</title>
        <authorList>
            <person name="Kamme C."/>
            <person name="Lundgren K."/>
            <person name="Prellner K."/>
        </authorList>
    </citation>
    <scope>NUCLEOTIDE SEQUENCE [LARGE SCALE GENOMIC DNA]</scope>
    <source>
        <strain evidence="2 3">PC3053II</strain>
        <strain evidence="1 4">PC5099IV</strain>
    </source>
</reference>
<proteinExistence type="predicted"/>
<reference evidence="2" key="2">
    <citation type="submission" date="2019-01" db="EMBL/GenBank/DDBJ databases">
        <authorList>
            <person name="Thorell K."/>
        </authorList>
    </citation>
    <scope>NUCLEOTIDE SEQUENCE</scope>
    <source>
        <strain evidence="2">PC3053II</strain>
        <strain evidence="1">PC5099IV</strain>
    </source>
</reference>